<dbReference type="OrthoDB" id="2564196at2759"/>
<feature type="compositionally biased region" description="Basic and acidic residues" evidence="1">
    <location>
        <begin position="528"/>
        <end position="537"/>
    </location>
</feature>
<reference evidence="2" key="3">
    <citation type="submission" date="2014-01" db="EMBL/GenBank/DDBJ databases">
        <title>Evolution of pathogenesis and genome organization in the Tremellales.</title>
        <authorList>
            <person name="Cuomo C."/>
            <person name="Litvintseva A."/>
            <person name="Heitman J."/>
            <person name="Chen Y."/>
            <person name="Sun S."/>
            <person name="Springer D."/>
            <person name="Dromer F."/>
            <person name="Young S."/>
            <person name="Zeng Q."/>
            <person name="Chapman S."/>
            <person name="Gujja S."/>
            <person name="Saif S."/>
            <person name="Birren B."/>
        </authorList>
    </citation>
    <scope>NUCLEOTIDE SEQUENCE</scope>
    <source>
        <strain evidence="2">CBS 10118</strain>
    </source>
</reference>
<protein>
    <submittedName>
        <fullName evidence="2">Uncharacterized protein</fullName>
    </submittedName>
</protein>
<feature type="compositionally biased region" description="Low complexity" evidence="1">
    <location>
        <begin position="461"/>
        <end position="479"/>
    </location>
</feature>
<feature type="region of interest" description="Disordered" evidence="1">
    <location>
        <begin position="395"/>
        <end position="502"/>
    </location>
</feature>
<evidence type="ECO:0000256" key="1">
    <source>
        <dbReference type="SAM" id="MobiDB-lite"/>
    </source>
</evidence>
<evidence type="ECO:0000313" key="2">
    <source>
        <dbReference type="EMBL" id="OCF22938.1"/>
    </source>
</evidence>
<sequence length="560" mass="59318">MPVDVEAYMAGAIPGLSRGGSWLPAQGPGNGTALPPLQSQSGYGSSPISPFPQNPPNILGGMGGPSPLQFPKSPWTGPTPGPGSVHSARSRTLSPYDLVGVASIHGLKKKTGLGPVKHTGWLKTGSEASESVGESVYQESIGPSASVRAITPNHLPPEHSPGDQWERQSGSPKPSPRETDHLHKHQTHAPTEMSVPIASPYRKISGQDLVQPSPYRRVTELLPPSPNEHHATARPALARRHTHSPLHAPKPRKNHEEDLYRSAQLNNRLARLSLAGRDCHTPDPHSAPNSPAAPSSKDTAMPASHSSRNRRHSSSEASSSSSLSSETSHHKSHKHTERIRHLSTPNGVPLVPSPSTSSPYRIPSAGSALDFTAPSSRHISSSPLSSPALPFPASASNFGGSNRSSPSAPRSRTSSVAGLSAQKPVGYISPMDNEEYDPYEAHPAAPGPGRSDRHVNSAGVSSHAEAQSSPSSPLSPVSPIKKEYVPPGFAKPTRTVPWNREGPAMKTHGIAWLREGDLQALPTAPKGPRWDVARPPKMDQTQGGSWWESSGGRVNSYNVG</sequence>
<feature type="region of interest" description="Disordered" evidence="1">
    <location>
        <begin position="147"/>
        <end position="257"/>
    </location>
</feature>
<feature type="compositionally biased region" description="Polar residues" evidence="1">
    <location>
        <begin position="37"/>
        <end position="48"/>
    </location>
</feature>
<reference evidence="2" key="1">
    <citation type="submission" date="2013-07" db="EMBL/GenBank/DDBJ databases">
        <title>The Genome Sequence of Cryptococcus bestiolae CBS10118.</title>
        <authorList>
            <consortium name="The Broad Institute Genome Sequencing Platform"/>
            <person name="Cuomo C."/>
            <person name="Litvintseva A."/>
            <person name="Chen Y."/>
            <person name="Heitman J."/>
            <person name="Sun S."/>
            <person name="Springer D."/>
            <person name="Dromer F."/>
            <person name="Young S.K."/>
            <person name="Zeng Q."/>
            <person name="Gargeya S."/>
            <person name="Fitzgerald M."/>
            <person name="Abouelleil A."/>
            <person name="Alvarado L."/>
            <person name="Berlin A.M."/>
            <person name="Chapman S.B."/>
            <person name="Dewar J."/>
            <person name="Goldberg J."/>
            <person name="Griggs A."/>
            <person name="Gujja S."/>
            <person name="Hansen M."/>
            <person name="Howarth C."/>
            <person name="Imamovic A."/>
            <person name="Larimer J."/>
            <person name="McCowan C."/>
            <person name="Murphy C."/>
            <person name="Pearson M."/>
            <person name="Priest M."/>
            <person name="Roberts A."/>
            <person name="Saif S."/>
            <person name="Shea T."/>
            <person name="Sykes S."/>
            <person name="Wortman J."/>
            <person name="Nusbaum C."/>
            <person name="Birren B."/>
        </authorList>
    </citation>
    <scope>NUCLEOTIDE SEQUENCE [LARGE SCALE GENOMIC DNA]</scope>
    <source>
        <strain evidence="2">CBS 10118</strain>
    </source>
</reference>
<gene>
    <name evidence="2" type="ORF">I302_07288</name>
    <name evidence="3" type="ORF">I302_108341</name>
</gene>
<reference evidence="3" key="2">
    <citation type="submission" date="2013-07" db="EMBL/GenBank/DDBJ databases">
        <authorList>
            <consortium name="The Broad Institute Genome Sequencing Platform"/>
            <person name="Cuomo C."/>
            <person name="Litvintseva A."/>
            <person name="Chen Y."/>
            <person name="Heitman J."/>
            <person name="Sun S."/>
            <person name="Springer D."/>
            <person name="Dromer F."/>
            <person name="Young S.K."/>
            <person name="Zeng Q."/>
            <person name="Gargeya S."/>
            <person name="Fitzgerald M."/>
            <person name="Abouelleil A."/>
            <person name="Alvarado L."/>
            <person name="Berlin A.M."/>
            <person name="Chapman S.B."/>
            <person name="Dewar J."/>
            <person name="Goldberg J."/>
            <person name="Griggs A."/>
            <person name="Gujja S."/>
            <person name="Hansen M."/>
            <person name="Howarth C."/>
            <person name="Imamovic A."/>
            <person name="Larimer J."/>
            <person name="McCowan C."/>
            <person name="Murphy C."/>
            <person name="Pearson M."/>
            <person name="Priest M."/>
            <person name="Roberts A."/>
            <person name="Saif S."/>
            <person name="Shea T."/>
            <person name="Sykes S."/>
            <person name="Wortman J."/>
            <person name="Nusbaum C."/>
            <person name="Birren B."/>
        </authorList>
    </citation>
    <scope>NUCLEOTIDE SEQUENCE</scope>
    <source>
        <strain evidence="3">CBS 10118</strain>
    </source>
</reference>
<feature type="region of interest" description="Disordered" evidence="1">
    <location>
        <begin position="276"/>
        <end position="363"/>
    </location>
</feature>
<evidence type="ECO:0000313" key="4">
    <source>
        <dbReference type="Proteomes" id="UP000092730"/>
    </source>
</evidence>
<feature type="compositionally biased region" description="Polar residues" evidence="1">
    <location>
        <begin position="539"/>
        <end position="560"/>
    </location>
</feature>
<dbReference type="EMBL" id="CP144547">
    <property type="protein sequence ID" value="WVW86299.1"/>
    <property type="molecule type" value="Genomic_DNA"/>
</dbReference>
<dbReference type="Proteomes" id="UP000092730">
    <property type="component" value="Chromosome 7"/>
</dbReference>
<organism evidence="2">
    <name type="scientific">Kwoniella bestiolae CBS 10118</name>
    <dbReference type="NCBI Taxonomy" id="1296100"/>
    <lineage>
        <taxon>Eukaryota</taxon>
        <taxon>Fungi</taxon>
        <taxon>Dikarya</taxon>
        <taxon>Basidiomycota</taxon>
        <taxon>Agaricomycotina</taxon>
        <taxon>Tremellomycetes</taxon>
        <taxon>Tremellales</taxon>
        <taxon>Cryptococcaceae</taxon>
        <taxon>Kwoniella</taxon>
    </lineage>
</organism>
<feature type="compositionally biased region" description="Low complexity" evidence="1">
    <location>
        <begin position="315"/>
        <end position="326"/>
    </location>
</feature>
<proteinExistence type="predicted"/>
<dbReference type="EMBL" id="KI894024">
    <property type="protein sequence ID" value="OCF22938.1"/>
    <property type="molecule type" value="Genomic_DNA"/>
</dbReference>
<feature type="compositionally biased region" description="Basic residues" evidence="1">
    <location>
        <begin position="237"/>
        <end position="253"/>
    </location>
</feature>
<feature type="compositionally biased region" description="Low complexity" evidence="1">
    <location>
        <begin position="284"/>
        <end position="296"/>
    </location>
</feature>
<name>A0A1B9FVZ2_9TREE</name>
<feature type="region of interest" description="Disordered" evidence="1">
    <location>
        <begin position="18"/>
        <end position="89"/>
    </location>
</feature>
<feature type="compositionally biased region" description="Low complexity" evidence="1">
    <location>
        <begin position="395"/>
        <end position="415"/>
    </location>
</feature>
<dbReference type="RefSeq" id="XP_019044008.1">
    <property type="nucleotide sequence ID" value="XM_019193885.1"/>
</dbReference>
<reference evidence="3" key="4">
    <citation type="submission" date="2024-02" db="EMBL/GenBank/DDBJ databases">
        <title>Comparative genomics of Cryptococcus and Kwoniella reveals pathogenesis evolution and contrasting modes of karyotype evolution via chromosome fusion or intercentromeric recombination.</title>
        <authorList>
            <person name="Coelho M.A."/>
            <person name="David-Palma M."/>
            <person name="Shea T."/>
            <person name="Bowers K."/>
            <person name="McGinley-Smith S."/>
            <person name="Mohammad A.W."/>
            <person name="Gnirke A."/>
            <person name="Yurkov A.M."/>
            <person name="Nowrousian M."/>
            <person name="Sun S."/>
            <person name="Cuomo C.A."/>
            <person name="Heitman J."/>
        </authorList>
    </citation>
    <scope>NUCLEOTIDE SEQUENCE</scope>
    <source>
        <strain evidence="3">CBS 10118</strain>
    </source>
</reference>
<feature type="compositionally biased region" description="Low complexity" evidence="1">
    <location>
        <begin position="348"/>
        <end position="359"/>
    </location>
</feature>
<dbReference type="GeneID" id="30211687"/>
<feature type="region of interest" description="Disordered" evidence="1">
    <location>
        <begin position="520"/>
        <end position="560"/>
    </location>
</feature>
<dbReference type="VEuPathDB" id="FungiDB:I302_07288"/>
<keyword evidence="4" id="KW-1185">Reference proteome</keyword>
<dbReference type="STRING" id="1296100.A0A1B9FVZ2"/>
<dbReference type="KEGG" id="kbi:30211687"/>
<accession>A0A1B9FVZ2</accession>
<feature type="compositionally biased region" description="Basic and acidic residues" evidence="1">
    <location>
        <begin position="156"/>
        <end position="166"/>
    </location>
</feature>
<dbReference type="AlphaFoldDB" id="A0A1B9FVZ2"/>
<evidence type="ECO:0000313" key="3">
    <source>
        <dbReference type="EMBL" id="WVW86299.1"/>
    </source>
</evidence>